<feature type="compositionally biased region" description="Basic and acidic residues" evidence="1">
    <location>
        <begin position="7"/>
        <end position="16"/>
    </location>
</feature>
<reference evidence="2 3" key="1">
    <citation type="journal article" date="2015" name="Genome Announc.">
        <title>Genome Sequence of Mushroom Soft-Rot Pathogen Janthinobacterium agaricidamnosum.</title>
        <authorList>
            <person name="Graupner K."/>
            <person name="Lackner G."/>
            <person name="Hertweck C."/>
        </authorList>
    </citation>
    <scope>NUCLEOTIDE SEQUENCE [LARGE SCALE GENOMIC DNA]</scope>
    <source>
        <strain evidence="3">NBRC 102515 / DSM 9628</strain>
    </source>
</reference>
<dbReference type="RefSeq" id="WP_038493546.1">
    <property type="nucleotide sequence ID" value="NZ_BCTH01000027.1"/>
</dbReference>
<dbReference type="Proteomes" id="UP000027604">
    <property type="component" value="Chromosome I"/>
</dbReference>
<feature type="region of interest" description="Disordered" evidence="1">
    <location>
        <begin position="1"/>
        <end position="62"/>
    </location>
</feature>
<protein>
    <submittedName>
        <fullName evidence="2">Uncharacterized protein</fullName>
    </submittedName>
</protein>
<dbReference type="HOGENOM" id="CLU_2898162_0_0_4"/>
<dbReference type="KEGG" id="jag:GJA_3230"/>
<keyword evidence="3" id="KW-1185">Reference proteome</keyword>
<evidence type="ECO:0000256" key="1">
    <source>
        <dbReference type="SAM" id="MobiDB-lite"/>
    </source>
</evidence>
<dbReference type="AlphaFoldDB" id="W0V4U3"/>
<gene>
    <name evidence="2" type="ORF">GJA_3230</name>
</gene>
<accession>W0V4U3</accession>
<evidence type="ECO:0000313" key="2">
    <source>
        <dbReference type="EMBL" id="CDG83849.1"/>
    </source>
</evidence>
<evidence type="ECO:0000313" key="3">
    <source>
        <dbReference type="Proteomes" id="UP000027604"/>
    </source>
</evidence>
<name>W0V4U3_9BURK</name>
<dbReference type="EMBL" id="HG322949">
    <property type="protein sequence ID" value="CDG83849.1"/>
    <property type="molecule type" value="Genomic_DNA"/>
</dbReference>
<sequence>MAQQKQPRQDPRHLSDEADIGSGEATPGQHDTEEWIRQIPPLPPRHDAPPPGPGRAPEKLKP</sequence>
<dbReference type="PATRIC" id="fig|1349767.4.peg.5019"/>
<organism evidence="2 3">
    <name type="scientific">Janthinobacterium agaricidamnosum NBRC 102515 = DSM 9628</name>
    <dbReference type="NCBI Taxonomy" id="1349767"/>
    <lineage>
        <taxon>Bacteria</taxon>
        <taxon>Pseudomonadati</taxon>
        <taxon>Pseudomonadota</taxon>
        <taxon>Betaproteobacteria</taxon>
        <taxon>Burkholderiales</taxon>
        <taxon>Oxalobacteraceae</taxon>
        <taxon>Janthinobacterium</taxon>
    </lineage>
</organism>
<proteinExistence type="predicted"/>